<reference evidence="9" key="1">
    <citation type="submission" date="2015-02" db="EMBL/GenBank/DDBJ databases">
        <authorList>
            <person name="Gon?alves P."/>
        </authorList>
    </citation>
    <scope>NUCLEOTIDE SEQUENCE [LARGE SCALE GENOMIC DNA]</scope>
</reference>
<feature type="coiled-coil region" evidence="6">
    <location>
        <begin position="229"/>
        <end position="260"/>
    </location>
</feature>
<sequence>MSERRRAEIEEKRARLAALKAARAEREAAARASVLGSPATTSGFATPSPLSRAASIAGGATERPASRTSLGASQTSRTDEIESLLRGVGVGRDRDAPRERESTVVEGLKRSTGASSAGLAAPASLAGDSDAGSARDSPSVEQTWSAPPSASAETSQPDSAALPTLTSSSVEVYTIPPKPKVVYDKSIQTSADLFLHWSTSTPTSDPSASSTVDGTSNGGAGRESADELRARIIAELEAERKQLDAEIAEEKRLAEAQLEAERARGLSPPQLSSVFASPGFSEFLESSSKIVQRALSDSYDYLRDYAVTNDDGRNEAEGKKARVRLLGSWYDEQWGRGRSVTGVDWSPKVRHSRSAEARRLRLTGCPIQFPELFVASYNKNPMAINEPDGVACMWNLHLKERPEYVFHSQSDVLSVSFSPFHPNLVIGGTYSGQILLWDTRSRHPNPVLKTPLSASGHTHPVYSLSMVGTQNAHSLVSASTDGTVCAWTLDMLARPQETLELVHPAHNKTDEVSVTTLGFPLGETTTFWVGTEEGNVYAANRYDRAGAKAGLVQNEVYRGHSGPVTSMDFHPVEGTVDLSDLFLTCGVDWTVKLWRAGGANPAASAAAAAAAASTSAGSKSSSGVGGSGSKAGGGGVGIVSPLFSFEEADDYVYDVKWHPHHPALFGSVDGAGRFDLWNLNIDTEARSHLPLLSAPASRADCSRIKVPIVSTEVGPASSGQQQQQRKGLNKLAWDRREGRRAAVGSSDGKVYVYELSQELATPREGEWEQMRRTVNAALAAQSGADGSSR</sequence>
<feature type="compositionally biased region" description="Polar residues" evidence="7">
    <location>
        <begin position="140"/>
        <end position="163"/>
    </location>
</feature>
<dbReference type="InterPro" id="IPR050687">
    <property type="entry name" value="Dynein_IC"/>
</dbReference>
<keyword evidence="4" id="KW-0677">Repeat</keyword>
<dbReference type="InterPro" id="IPR001680">
    <property type="entry name" value="WD40_rpt"/>
</dbReference>
<gene>
    <name evidence="8" type="primary">SPOSA6832_02913</name>
</gene>
<feature type="region of interest" description="Disordered" evidence="7">
    <location>
        <begin position="198"/>
        <end position="225"/>
    </location>
</feature>
<dbReference type="Pfam" id="PF00400">
    <property type="entry name" value="WD40"/>
    <property type="match status" value="3"/>
</dbReference>
<dbReference type="GO" id="GO:0045504">
    <property type="term" value="F:dynein heavy chain binding"/>
    <property type="evidence" value="ECO:0007669"/>
    <property type="project" value="TreeGrafter"/>
</dbReference>
<organism evidence="8 9">
    <name type="scientific">Sporidiobolus salmonicolor</name>
    <name type="common">Yeast-like fungus</name>
    <name type="synonym">Sporobolomyces salmonicolor</name>
    <dbReference type="NCBI Taxonomy" id="5005"/>
    <lineage>
        <taxon>Eukaryota</taxon>
        <taxon>Fungi</taxon>
        <taxon>Dikarya</taxon>
        <taxon>Basidiomycota</taxon>
        <taxon>Pucciniomycotina</taxon>
        <taxon>Microbotryomycetes</taxon>
        <taxon>Sporidiobolales</taxon>
        <taxon>Sporidiobolaceae</taxon>
        <taxon>Sporobolomyces</taxon>
    </lineage>
</organism>
<dbReference type="PANTHER" id="PTHR12442:SF22">
    <property type="entry name" value="CYTOPLASMIC DYNEIN 1 INTERMEDIATE CHAIN-RELATED"/>
    <property type="match status" value="1"/>
</dbReference>
<dbReference type="PROSITE" id="PS50082">
    <property type="entry name" value="WD_REPEATS_2"/>
    <property type="match status" value="2"/>
</dbReference>
<dbReference type="InterPro" id="IPR036322">
    <property type="entry name" value="WD40_repeat_dom_sf"/>
</dbReference>
<feature type="compositionally biased region" description="Basic and acidic residues" evidence="7">
    <location>
        <begin position="91"/>
        <end position="109"/>
    </location>
</feature>
<dbReference type="SUPFAM" id="SSF50978">
    <property type="entry name" value="WD40 repeat-like"/>
    <property type="match status" value="1"/>
</dbReference>
<keyword evidence="6" id="KW-0175">Coiled coil</keyword>
<feature type="region of interest" description="Disordered" evidence="7">
    <location>
        <begin position="27"/>
        <end position="163"/>
    </location>
</feature>
<feature type="repeat" description="WD" evidence="5">
    <location>
        <begin position="557"/>
        <end position="594"/>
    </location>
</feature>
<feature type="compositionally biased region" description="Low complexity" evidence="7">
    <location>
        <begin position="198"/>
        <end position="211"/>
    </location>
</feature>
<dbReference type="GO" id="GO:0045503">
    <property type="term" value="F:dynein light chain binding"/>
    <property type="evidence" value="ECO:0007669"/>
    <property type="project" value="TreeGrafter"/>
</dbReference>
<feature type="compositionally biased region" description="Low complexity" evidence="7">
    <location>
        <begin position="110"/>
        <end position="139"/>
    </location>
</feature>
<dbReference type="Proteomes" id="UP000243876">
    <property type="component" value="Unassembled WGS sequence"/>
</dbReference>
<evidence type="ECO:0000256" key="2">
    <source>
        <dbReference type="ARBA" id="ARBA00022490"/>
    </source>
</evidence>
<accession>A0A0D6EMP2</accession>
<dbReference type="Gene3D" id="2.130.10.10">
    <property type="entry name" value="YVTN repeat-like/Quinoprotein amine dehydrogenase"/>
    <property type="match status" value="2"/>
</dbReference>
<dbReference type="EMBL" id="CENE01000012">
    <property type="protein sequence ID" value="CEQ41224.1"/>
    <property type="molecule type" value="Genomic_DNA"/>
</dbReference>
<dbReference type="FunFam" id="2.130.10.10:FF:001070">
    <property type="entry name" value="Dynein intermediate chain, cytosolic"/>
    <property type="match status" value="1"/>
</dbReference>
<dbReference type="AlphaFoldDB" id="A0A0D6EMP2"/>
<evidence type="ECO:0000256" key="1">
    <source>
        <dbReference type="ARBA" id="ARBA00004496"/>
    </source>
</evidence>
<evidence type="ECO:0000256" key="7">
    <source>
        <dbReference type="SAM" id="MobiDB-lite"/>
    </source>
</evidence>
<name>A0A0D6EMP2_SPOSA</name>
<evidence type="ECO:0000313" key="8">
    <source>
        <dbReference type="EMBL" id="CEQ41224.1"/>
    </source>
</evidence>
<dbReference type="SMART" id="SM00320">
    <property type="entry name" value="WD40"/>
    <property type="match status" value="5"/>
</dbReference>
<evidence type="ECO:0000256" key="3">
    <source>
        <dbReference type="ARBA" id="ARBA00022574"/>
    </source>
</evidence>
<keyword evidence="2" id="KW-0963">Cytoplasm</keyword>
<feature type="region of interest" description="Disordered" evidence="7">
    <location>
        <begin position="712"/>
        <end position="732"/>
    </location>
</feature>
<feature type="compositionally biased region" description="Polar residues" evidence="7">
    <location>
        <begin position="66"/>
        <end position="76"/>
    </location>
</feature>
<keyword evidence="3 5" id="KW-0853">WD repeat</keyword>
<evidence type="ECO:0000256" key="5">
    <source>
        <dbReference type="PROSITE-ProRule" id="PRU00221"/>
    </source>
</evidence>
<dbReference type="InterPro" id="IPR015943">
    <property type="entry name" value="WD40/YVTN_repeat-like_dom_sf"/>
</dbReference>
<protein>
    <submittedName>
        <fullName evidence="8">SPOSA6832_02913-mRNA-1:cds</fullName>
    </submittedName>
</protein>
<evidence type="ECO:0000256" key="6">
    <source>
        <dbReference type="SAM" id="Coils"/>
    </source>
</evidence>
<feature type="compositionally biased region" description="Polar residues" evidence="7">
    <location>
        <begin position="717"/>
        <end position="726"/>
    </location>
</feature>
<dbReference type="GO" id="GO:0005737">
    <property type="term" value="C:cytoplasm"/>
    <property type="evidence" value="ECO:0007669"/>
    <property type="project" value="UniProtKB-SubCell"/>
</dbReference>
<comment type="subcellular location">
    <subcellularLocation>
        <location evidence="1">Cytoplasm</location>
    </subcellularLocation>
</comment>
<evidence type="ECO:0000256" key="4">
    <source>
        <dbReference type="ARBA" id="ARBA00022737"/>
    </source>
</evidence>
<feature type="repeat" description="WD" evidence="5">
    <location>
        <begin position="454"/>
        <end position="490"/>
    </location>
</feature>
<dbReference type="PANTHER" id="PTHR12442">
    <property type="entry name" value="DYNEIN INTERMEDIATE CHAIN"/>
    <property type="match status" value="1"/>
</dbReference>
<dbReference type="GO" id="GO:0010970">
    <property type="term" value="P:transport along microtubule"/>
    <property type="evidence" value="ECO:0007669"/>
    <property type="project" value="TreeGrafter"/>
</dbReference>
<evidence type="ECO:0000313" key="9">
    <source>
        <dbReference type="Proteomes" id="UP000243876"/>
    </source>
</evidence>
<feature type="compositionally biased region" description="Polar residues" evidence="7">
    <location>
        <begin position="38"/>
        <end position="49"/>
    </location>
</feature>
<keyword evidence="9" id="KW-1185">Reference proteome</keyword>
<proteinExistence type="predicted"/>
<dbReference type="GO" id="GO:0005868">
    <property type="term" value="C:cytoplasmic dynein complex"/>
    <property type="evidence" value="ECO:0007669"/>
    <property type="project" value="TreeGrafter"/>
</dbReference>
<dbReference type="OrthoDB" id="366230at2759"/>